<evidence type="ECO:0000313" key="4">
    <source>
        <dbReference type="Proteomes" id="UP001142078"/>
    </source>
</evidence>
<comment type="caution">
    <text evidence="3">The sequence shown here is derived from an EMBL/GenBank/DDBJ whole genome shotgun (WGS) entry which is preliminary data.</text>
</comment>
<feature type="coiled-coil region" evidence="2">
    <location>
        <begin position="85"/>
        <end position="121"/>
    </location>
</feature>
<evidence type="ECO:0000256" key="2">
    <source>
        <dbReference type="SAM" id="Coils"/>
    </source>
</evidence>
<dbReference type="AlphaFoldDB" id="A0A9X2MLY3"/>
<keyword evidence="2" id="KW-0175">Coiled coil</keyword>
<dbReference type="EMBL" id="JANJZL010000003">
    <property type="protein sequence ID" value="MCR2043596.1"/>
    <property type="molecule type" value="Genomic_DNA"/>
</dbReference>
<proteinExistence type="predicted"/>
<keyword evidence="4" id="KW-1185">Reference proteome</keyword>
<dbReference type="GO" id="GO:0003677">
    <property type="term" value="F:DNA binding"/>
    <property type="evidence" value="ECO:0007669"/>
    <property type="project" value="UniProtKB-KW"/>
</dbReference>
<dbReference type="RefSeq" id="WP_042680511.1">
    <property type="nucleotide sequence ID" value="NZ_CABKTM010000019.1"/>
</dbReference>
<sequence>MKVTVRGILINVSKDAEFEINRLMTVFSSAKRYGFNRLIEGNMKKGEIEKYISKKYGLNIRQSKDALKAASQIIASQKKLVKEYYDNYSKKVKRIEKQLKKAKSKNKINALTKKLNKRKKKQQFYKNHIDSNTIPKVIFGGRKNFIKRCKGQITNEEWKELRDNNYYSRGDKTKGGNPNLRIIIKDNMTFLEISTLNKDKRNWAIKMQIPLYLPQKLSKKTGKINGRNYRQMVLDYLKIGEAYKVELIKREGKIYVHITIDESKLREYKELYTTDNGIIGVDTNPDGFALTRLDKNANYKNSTYLKQNELLYARSNKRNNLCGELAKEVIEIAKAEGCAISIEDLKFKNDRDVKSKFARIRDQFTYRKLLSNLESKARREGVQVIKVKPQYTSKIGLYKYSHQYGLNVHESSALVIGRRAFGYNEKVPKLLKDKLSTEKEKLKFNKENNWKQWSIISKKIKKKGGEKPGLWQRNRKYILSIAS</sequence>
<gene>
    <name evidence="3" type="ORF">NSA23_05625</name>
</gene>
<evidence type="ECO:0000256" key="1">
    <source>
        <dbReference type="ARBA" id="ARBA00023125"/>
    </source>
</evidence>
<dbReference type="InterPro" id="IPR010095">
    <property type="entry name" value="Cas12f1-like_TNB"/>
</dbReference>
<dbReference type="OrthoDB" id="7375452at2"/>
<reference evidence="3" key="1">
    <citation type="submission" date="2022-07" db="EMBL/GenBank/DDBJ databases">
        <title>Enhanced cultured diversity of the mouse gut microbiota enables custom-made synthetic communities.</title>
        <authorList>
            <person name="Afrizal A."/>
        </authorList>
    </citation>
    <scope>NUCLEOTIDE SEQUENCE</scope>
    <source>
        <strain evidence="3">DSM 29482</strain>
    </source>
</reference>
<protein>
    <submittedName>
        <fullName evidence="3">IS200/IS605 family accessory protein TnpB-related protein</fullName>
    </submittedName>
</protein>
<evidence type="ECO:0000313" key="3">
    <source>
        <dbReference type="EMBL" id="MCR2043596.1"/>
    </source>
</evidence>
<keyword evidence="1" id="KW-0238">DNA-binding</keyword>
<dbReference type="NCBIfam" id="TIGR01766">
    <property type="entry name" value="IS200/IS605 family accessory protein TnpB-like domain"/>
    <property type="match status" value="1"/>
</dbReference>
<dbReference type="Proteomes" id="UP001142078">
    <property type="component" value="Unassembled WGS sequence"/>
</dbReference>
<accession>A0A9X2MLY3</accession>
<name>A0A9X2MLY3_9FIRM</name>
<organism evidence="3 4">
    <name type="scientific">Anaerosalibacter massiliensis</name>
    <dbReference type="NCBI Taxonomy" id="1347392"/>
    <lineage>
        <taxon>Bacteria</taxon>
        <taxon>Bacillati</taxon>
        <taxon>Bacillota</taxon>
        <taxon>Tissierellia</taxon>
        <taxon>Tissierellales</taxon>
        <taxon>Sporanaerobacteraceae</taxon>
        <taxon>Anaerosalibacter</taxon>
    </lineage>
</organism>